<dbReference type="Proteomes" id="UP001195483">
    <property type="component" value="Unassembled WGS sequence"/>
</dbReference>
<evidence type="ECO:0000256" key="4">
    <source>
        <dbReference type="ARBA" id="ARBA00022490"/>
    </source>
</evidence>
<evidence type="ECO:0000256" key="10">
    <source>
        <dbReference type="ARBA" id="ARBA00022777"/>
    </source>
</evidence>
<dbReference type="CDD" id="cd14338">
    <property type="entry name" value="UBA_SIK"/>
    <property type="match status" value="1"/>
</dbReference>
<evidence type="ECO:0000256" key="15">
    <source>
        <dbReference type="PROSITE-ProRule" id="PRU10141"/>
    </source>
</evidence>
<evidence type="ECO:0000256" key="9">
    <source>
        <dbReference type="ARBA" id="ARBA00022741"/>
    </source>
</evidence>
<dbReference type="PROSITE" id="PS00107">
    <property type="entry name" value="PROTEIN_KINASE_ATP"/>
    <property type="match status" value="1"/>
</dbReference>
<evidence type="ECO:0000256" key="16">
    <source>
        <dbReference type="SAM" id="MobiDB-lite"/>
    </source>
</evidence>
<keyword evidence="10" id="KW-0418">Kinase</keyword>
<feature type="domain" description="UBA" evidence="18">
    <location>
        <begin position="336"/>
        <end position="376"/>
    </location>
</feature>
<evidence type="ECO:0000256" key="8">
    <source>
        <dbReference type="ARBA" id="ARBA00022723"/>
    </source>
</evidence>
<sequence length="1049" mass="118783">MLTSQPELKACRFGQCRKEEKRQENDSYFVFFSGNLVTDSLYRKTMVMAERSKGQVRVGFYDIERTIGKGNFAVVKLAKHRITKTEVAIKIIDKTRLDQNNLKKVYREVQIMKLLSHQHIIKLYQVMETKNMLYLVSEYAPNGEIFDYIANHGRMTEPEARKKFWQIINAVEYCHNRHVVHRDLKAENLLLDANMNIKIADFGFGNFYKENETLATWCGSPPYAAPEVFEGKKYLGPQIDIWSLGVVLYVLVCGTLPFDGQNLQMLRDRVLSGRFRIPFFMSTECENLIRRMLVLDPTKRFTIGQVKNHQWMQMDGGSPKSAPSSPLIGYNAKVGEFNEQILRLMQSLGIDQQKTMEALRNDSYDHYTAIYYLLLERLRLHRSSFPADNRIDSRRRRPSIIAEQAMLRITPTTSASGNGRMQVIGIKPVSHTMDTVQPSQSLAYQQMQLLGELDSVPTPGISACLLDIIPQPCVTVMQTMTGHRITTSIDEGVEADIMDRDSFCETVTQKGQTFVKDGFGLGLIPSSAFGDLSQLNESSSFASSSLLNMGMQSPFTSFDSSLEPDLMSSLNLSPQTSVNCTYSAAADSSAGTIYMVASDGQTYGNTLQMPECQNSGDEPNQDRAQTRSPVNFREGRRASDGLVAQGIIAFKQRLKESMRSPGITELHKEHQQLQTMYGLKMAPNHAYDYPTMDGSNVRQHSLEEQSTQKPRLRPLMKRMSLPSETFDMQPHRYLALKQSLQVEEQMDRHASHDNGQQQDGSFLSQQPCGEYSARPLQQQLMQHILNQKRQSFHQRPSPIQNPLHQDMQQLQIDPKTCQVGIYSCSSQQQGLGEGDFLDSSVHTRNGLGIHAKEEGMLIRPPIIRKISYKLAQQQPVMPPCADEGVLLPWQRAILENATQEGLIQSEMTNCRSELPPSQSIPETQSFCEFYQMQQVADDTLSLSSQSQHMPSSEMFNLSSDLGQIDDRFSYQSDTSDTSNVLMNPYNTESYYLQQEQQLVKMYEKMMRPSPYVQEQYAAGLYSVSCAQNVGFTTPGGYNAVTSEEQMDMS</sequence>
<dbReference type="GO" id="GO:0050321">
    <property type="term" value="F:tau-protein kinase activity"/>
    <property type="evidence" value="ECO:0007669"/>
    <property type="project" value="TreeGrafter"/>
</dbReference>
<dbReference type="Gene3D" id="1.10.510.10">
    <property type="entry name" value="Transferase(Phosphotransferase) domain 1"/>
    <property type="match status" value="1"/>
</dbReference>
<name>A0AAE0SFL3_9BIVA</name>
<feature type="binding site" evidence="15">
    <location>
        <position position="90"/>
    </location>
    <ligand>
        <name>ATP</name>
        <dbReference type="ChEBI" id="CHEBI:30616"/>
    </ligand>
</feature>
<keyword evidence="7" id="KW-0808">Transferase</keyword>
<dbReference type="GO" id="GO:0005524">
    <property type="term" value="F:ATP binding"/>
    <property type="evidence" value="ECO:0007669"/>
    <property type="project" value="UniProtKB-UniRule"/>
</dbReference>
<keyword evidence="11 15" id="KW-0067">ATP-binding</keyword>
<comment type="cofactor">
    <cofactor evidence="1">
        <name>Mg(2+)</name>
        <dbReference type="ChEBI" id="CHEBI:18420"/>
    </cofactor>
</comment>
<evidence type="ECO:0000256" key="14">
    <source>
        <dbReference type="ARBA" id="ARBA00048679"/>
    </source>
</evidence>
<dbReference type="InterPro" id="IPR017441">
    <property type="entry name" value="Protein_kinase_ATP_BS"/>
</dbReference>
<dbReference type="PANTHER" id="PTHR24346">
    <property type="entry name" value="MAP/MICROTUBULE AFFINITY-REGULATING KINASE"/>
    <property type="match status" value="1"/>
</dbReference>
<dbReference type="FunFam" id="1.10.510.10:FF:000154">
    <property type="entry name" value="Serine/threonine-protein kinase SIK2"/>
    <property type="match status" value="1"/>
</dbReference>
<evidence type="ECO:0000256" key="6">
    <source>
        <dbReference type="ARBA" id="ARBA00022553"/>
    </source>
</evidence>
<reference evidence="19" key="1">
    <citation type="journal article" date="2021" name="Genome Biol. Evol.">
        <title>A High-Quality Reference Genome for a Parasitic Bivalve with Doubly Uniparental Inheritance (Bivalvia: Unionida).</title>
        <authorList>
            <person name="Smith C.H."/>
        </authorList>
    </citation>
    <scope>NUCLEOTIDE SEQUENCE</scope>
    <source>
        <strain evidence="19">CHS0354</strain>
    </source>
</reference>
<evidence type="ECO:0000256" key="2">
    <source>
        <dbReference type="ARBA" id="ARBA00004496"/>
    </source>
</evidence>
<dbReference type="SMART" id="SM00220">
    <property type="entry name" value="S_TKc"/>
    <property type="match status" value="1"/>
</dbReference>
<dbReference type="AlphaFoldDB" id="A0AAE0SFL3"/>
<dbReference type="PROSITE" id="PS00108">
    <property type="entry name" value="PROTEIN_KINASE_ST"/>
    <property type="match status" value="1"/>
</dbReference>
<comment type="catalytic activity">
    <reaction evidence="13">
        <text>L-threonyl-[protein] + ATP = O-phospho-L-threonyl-[protein] + ADP + H(+)</text>
        <dbReference type="Rhea" id="RHEA:46608"/>
        <dbReference type="Rhea" id="RHEA-COMP:11060"/>
        <dbReference type="Rhea" id="RHEA-COMP:11605"/>
        <dbReference type="ChEBI" id="CHEBI:15378"/>
        <dbReference type="ChEBI" id="CHEBI:30013"/>
        <dbReference type="ChEBI" id="CHEBI:30616"/>
        <dbReference type="ChEBI" id="CHEBI:61977"/>
        <dbReference type="ChEBI" id="CHEBI:456216"/>
        <dbReference type="EC" id="2.7.11.1"/>
    </reaction>
</comment>
<dbReference type="InterPro" id="IPR034672">
    <property type="entry name" value="SIK"/>
</dbReference>
<dbReference type="InterPro" id="IPR015940">
    <property type="entry name" value="UBA"/>
</dbReference>
<keyword evidence="6" id="KW-0597">Phosphoprotein</keyword>
<dbReference type="CDD" id="cd14071">
    <property type="entry name" value="STKc_SIK"/>
    <property type="match status" value="1"/>
</dbReference>
<keyword evidence="4" id="KW-0963">Cytoplasm</keyword>
<dbReference type="FunFam" id="3.30.200.20:FF:000003">
    <property type="entry name" value="Non-specific serine/threonine protein kinase"/>
    <property type="match status" value="1"/>
</dbReference>
<proteinExistence type="predicted"/>
<evidence type="ECO:0000256" key="12">
    <source>
        <dbReference type="ARBA" id="ARBA00022842"/>
    </source>
</evidence>
<dbReference type="PANTHER" id="PTHR24346:SF74">
    <property type="entry name" value="PROTEIN KINASE DOMAIN-CONTAINING PROTEIN"/>
    <property type="match status" value="1"/>
</dbReference>
<dbReference type="Pfam" id="PF00069">
    <property type="entry name" value="Pkinase"/>
    <property type="match status" value="1"/>
</dbReference>
<dbReference type="EMBL" id="JAEAOA010000385">
    <property type="protein sequence ID" value="KAK3591066.1"/>
    <property type="molecule type" value="Genomic_DNA"/>
</dbReference>
<feature type="region of interest" description="Disordered" evidence="16">
    <location>
        <begin position="745"/>
        <end position="768"/>
    </location>
</feature>
<dbReference type="GO" id="GO:0046872">
    <property type="term" value="F:metal ion binding"/>
    <property type="evidence" value="ECO:0007669"/>
    <property type="project" value="UniProtKB-KW"/>
</dbReference>
<dbReference type="GO" id="GO:0035556">
    <property type="term" value="P:intracellular signal transduction"/>
    <property type="evidence" value="ECO:0007669"/>
    <property type="project" value="TreeGrafter"/>
</dbReference>
<accession>A0AAE0SFL3</accession>
<evidence type="ECO:0000313" key="20">
    <source>
        <dbReference type="Proteomes" id="UP001195483"/>
    </source>
</evidence>
<organism evidence="19 20">
    <name type="scientific">Potamilus streckersoni</name>
    <dbReference type="NCBI Taxonomy" id="2493646"/>
    <lineage>
        <taxon>Eukaryota</taxon>
        <taxon>Metazoa</taxon>
        <taxon>Spiralia</taxon>
        <taxon>Lophotrochozoa</taxon>
        <taxon>Mollusca</taxon>
        <taxon>Bivalvia</taxon>
        <taxon>Autobranchia</taxon>
        <taxon>Heteroconchia</taxon>
        <taxon>Palaeoheterodonta</taxon>
        <taxon>Unionida</taxon>
        <taxon>Unionoidea</taxon>
        <taxon>Unionidae</taxon>
        <taxon>Ambleminae</taxon>
        <taxon>Lampsilini</taxon>
        <taxon>Potamilus</taxon>
    </lineage>
</organism>
<comment type="caution">
    <text evidence="19">The sequence shown here is derived from an EMBL/GenBank/DDBJ whole genome shotgun (WGS) entry which is preliminary data.</text>
</comment>
<evidence type="ECO:0000259" key="17">
    <source>
        <dbReference type="PROSITE" id="PS50011"/>
    </source>
</evidence>
<keyword evidence="8" id="KW-0479">Metal-binding</keyword>
<comment type="catalytic activity">
    <reaction evidence="14">
        <text>L-seryl-[protein] + ATP = O-phospho-L-seryl-[protein] + ADP + H(+)</text>
        <dbReference type="Rhea" id="RHEA:17989"/>
        <dbReference type="Rhea" id="RHEA-COMP:9863"/>
        <dbReference type="Rhea" id="RHEA-COMP:11604"/>
        <dbReference type="ChEBI" id="CHEBI:15378"/>
        <dbReference type="ChEBI" id="CHEBI:29999"/>
        <dbReference type="ChEBI" id="CHEBI:30616"/>
        <dbReference type="ChEBI" id="CHEBI:83421"/>
        <dbReference type="ChEBI" id="CHEBI:456216"/>
        <dbReference type="EC" id="2.7.11.1"/>
    </reaction>
</comment>
<dbReference type="InterPro" id="IPR000719">
    <property type="entry name" value="Prot_kinase_dom"/>
</dbReference>
<comment type="subcellular location">
    <subcellularLocation>
        <location evidence="2">Cytoplasm</location>
    </subcellularLocation>
</comment>
<dbReference type="SUPFAM" id="SSF56112">
    <property type="entry name" value="Protein kinase-like (PK-like)"/>
    <property type="match status" value="1"/>
</dbReference>
<keyword evidence="12" id="KW-0460">Magnesium</keyword>
<gene>
    <name evidence="19" type="ORF">CHS0354_005455</name>
</gene>
<feature type="domain" description="Protein kinase" evidence="17">
    <location>
        <begin position="61"/>
        <end position="312"/>
    </location>
</feature>
<protein>
    <recommendedName>
        <fullName evidence="3">non-specific serine/threonine protein kinase</fullName>
        <ecNumber evidence="3">2.7.11.1</ecNumber>
    </recommendedName>
</protein>
<dbReference type="InterPro" id="IPR011009">
    <property type="entry name" value="Kinase-like_dom_sf"/>
</dbReference>
<evidence type="ECO:0000256" key="13">
    <source>
        <dbReference type="ARBA" id="ARBA00047899"/>
    </source>
</evidence>
<evidence type="ECO:0000256" key="11">
    <source>
        <dbReference type="ARBA" id="ARBA00022840"/>
    </source>
</evidence>
<dbReference type="EC" id="2.7.11.1" evidence="3"/>
<keyword evidence="20" id="KW-1185">Reference proteome</keyword>
<reference evidence="19" key="3">
    <citation type="submission" date="2023-05" db="EMBL/GenBank/DDBJ databases">
        <authorList>
            <person name="Smith C.H."/>
        </authorList>
    </citation>
    <scope>NUCLEOTIDE SEQUENCE</scope>
    <source>
        <strain evidence="19">CHS0354</strain>
        <tissue evidence="19">Mantle</tissue>
    </source>
</reference>
<evidence type="ECO:0000259" key="18">
    <source>
        <dbReference type="PROSITE" id="PS50030"/>
    </source>
</evidence>
<dbReference type="PROSITE" id="PS50011">
    <property type="entry name" value="PROTEIN_KINASE_DOM"/>
    <property type="match status" value="1"/>
</dbReference>
<reference evidence="19" key="2">
    <citation type="journal article" date="2021" name="Genome Biol. Evol.">
        <title>Developing a high-quality reference genome for a parasitic bivalve with doubly uniparental inheritance (Bivalvia: Unionida).</title>
        <authorList>
            <person name="Smith C.H."/>
        </authorList>
    </citation>
    <scope>NUCLEOTIDE SEQUENCE</scope>
    <source>
        <strain evidence="19">CHS0354</strain>
        <tissue evidence="19">Mantle</tissue>
    </source>
</reference>
<evidence type="ECO:0000256" key="7">
    <source>
        <dbReference type="ARBA" id="ARBA00022679"/>
    </source>
</evidence>
<evidence type="ECO:0000256" key="1">
    <source>
        <dbReference type="ARBA" id="ARBA00001946"/>
    </source>
</evidence>
<keyword evidence="9 15" id="KW-0547">Nucleotide-binding</keyword>
<evidence type="ECO:0000256" key="5">
    <source>
        <dbReference type="ARBA" id="ARBA00022527"/>
    </source>
</evidence>
<keyword evidence="5" id="KW-0723">Serine/threonine-protein kinase</keyword>
<dbReference type="InterPro" id="IPR057380">
    <property type="entry name" value="UBA_SIK1/2/3"/>
</dbReference>
<dbReference type="Pfam" id="PF23312">
    <property type="entry name" value="UBA_SIK3"/>
    <property type="match status" value="1"/>
</dbReference>
<evidence type="ECO:0000256" key="3">
    <source>
        <dbReference type="ARBA" id="ARBA00012513"/>
    </source>
</evidence>
<dbReference type="InterPro" id="IPR008271">
    <property type="entry name" value="Ser/Thr_kinase_AS"/>
</dbReference>
<feature type="compositionally biased region" description="Polar residues" evidence="16">
    <location>
        <begin position="753"/>
        <end position="767"/>
    </location>
</feature>
<evidence type="ECO:0000313" key="19">
    <source>
        <dbReference type="EMBL" id="KAK3591066.1"/>
    </source>
</evidence>
<dbReference type="PROSITE" id="PS50030">
    <property type="entry name" value="UBA"/>
    <property type="match status" value="1"/>
</dbReference>
<dbReference type="GO" id="GO:0005737">
    <property type="term" value="C:cytoplasm"/>
    <property type="evidence" value="ECO:0007669"/>
    <property type="project" value="UniProtKB-SubCell"/>
</dbReference>
<dbReference type="GO" id="GO:0000226">
    <property type="term" value="P:microtubule cytoskeleton organization"/>
    <property type="evidence" value="ECO:0007669"/>
    <property type="project" value="TreeGrafter"/>
</dbReference>